<feature type="region of interest" description="Disordered" evidence="1">
    <location>
        <begin position="1"/>
        <end position="26"/>
    </location>
</feature>
<reference evidence="2" key="1">
    <citation type="submission" date="2011-02" db="EMBL/GenBank/DDBJ databases">
        <title>The genome of the leaf-cutting ant Acromyrmex echinatior suggests key adaptations to social evolution and fungus farming.</title>
        <authorList>
            <person name="Nygaard S."/>
            <person name="Zhang G."/>
        </authorList>
    </citation>
    <scope>NUCLEOTIDE SEQUENCE</scope>
</reference>
<sequence length="191" mass="21472">MDSEEDDRPLQKTSKAPPVISFPDSADSELRNRMCSMTKNQECNMKQSSVAKKRVEEPLKKISNPNAIKKHKLFENISGIVKKQADKIELASASRLKQKLSLQKCNTSMKLDKFLKQISTEISHESVKTSFASPSVEEKISRKGTVDIISPTKQNTSRREARKKFSSVTSSKECIYSRKPRAHSTPPSSSK</sequence>
<dbReference type="OrthoDB" id="9974365at2759"/>
<organism evidence="3">
    <name type="scientific">Acromyrmex echinatior</name>
    <name type="common">Panamanian leafcutter ant</name>
    <name type="synonym">Acromyrmex octospinosus echinatior</name>
    <dbReference type="NCBI Taxonomy" id="103372"/>
    <lineage>
        <taxon>Eukaryota</taxon>
        <taxon>Metazoa</taxon>
        <taxon>Ecdysozoa</taxon>
        <taxon>Arthropoda</taxon>
        <taxon>Hexapoda</taxon>
        <taxon>Insecta</taxon>
        <taxon>Pterygota</taxon>
        <taxon>Neoptera</taxon>
        <taxon>Endopterygota</taxon>
        <taxon>Hymenoptera</taxon>
        <taxon>Apocrita</taxon>
        <taxon>Aculeata</taxon>
        <taxon>Formicoidea</taxon>
        <taxon>Formicidae</taxon>
        <taxon>Myrmicinae</taxon>
        <taxon>Acromyrmex</taxon>
    </lineage>
</organism>
<name>F4W5Z2_ACREC</name>
<protein>
    <submittedName>
        <fullName evidence="2">Uncharacterized protein</fullName>
    </submittedName>
</protein>
<feature type="region of interest" description="Disordered" evidence="1">
    <location>
        <begin position="44"/>
        <end position="63"/>
    </location>
</feature>
<evidence type="ECO:0000313" key="3">
    <source>
        <dbReference type="Proteomes" id="UP000007755"/>
    </source>
</evidence>
<dbReference type="AlphaFoldDB" id="F4W5Z2"/>
<dbReference type="Proteomes" id="UP000007755">
    <property type="component" value="Unassembled WGS sequence"/>
</dbReference>
<keyword evidence="3" id="KW-1185">Reference proteome</keyword>
<proteinExistence type="predicted"/>
<accession>F4W5Z2</accession>
<evidence type="ECO:0000256" key="1">
    <source>
        <dbReference type="SAM" id="MobiDB-lite"/>
    </source>
</evidence>
<dbReference type="EMBL" id="GL887696">
    <property type="protein sequence ID" value="EGI70370.1"/>
    <property type="molecule type" value="Genomic_DNA"/>
</dbReference>
<gene>
    <name evidence="2" type="ORF">G5I_00842</name>
</gene>
<feature type="region of interest" description="Disordered" evidence="1">
    <location>
        <begin position="126"/>
        <end position="191"/>
    </location>
</feature>
<evidence type="ECO:0000313" key="2">
    <source>
        <dbReference type="EMBL" id="EGI70370.1"/>
    </source>
</evidence>
<dbReference type="InParanoid" id="F4W5Z2"/>
<feature type="compositionally biased region" description="Basic and acidic residues" evidence="1">
    <location>
        <begin position="136"/>
        <end position="145"/>
    </location>
</feature>